<evidence type="ECO:0000256" key="5">
    <source>
        <dbReference type="ARBA" id="ARBA00022692"/>
    </source>
</evidence>
<reference evidence="11 12" key="1">
    <citation type="submission" date="2018-04" db="EMBL/GenBank/DDBJ databases">
        <title>Bordetella sp. HZ20 isolated from seawater.</title>
        <authorList>
            <person name="Sun C."/>
        </authorList>
    </citation>
    <scope>NUCLEOTIDE SEQUENCE [LARGE SCALE GENOMIC DNA]</scope>
    <source>
        <strain evidence="11 12">HZ20</strain>
    </source>
</reference>
<evidence type="ECO:0000256" key="7">
    <source>
        <dbReference type="ARBA" id="ARBA00023136"/>
    </source>
</evidence>
<dbReference type="AlphaFoldDB" id="A0A2R4XH50"/>
<comment type="subunit">
    <text evidence="9">The complex comprises the extracytoplasmic solute receptor protein and the two transmembrane proteins.</text>
</comment>
<keyword evidence="3" id="KW-1003">Cell membrane</keyword>
<sequence>MTMQGLIEQYCKFLRLVCVLLLAAMVVMVMGNVVLRYGFNSGLLVSEELSRWLFVWMTFLGAIIALAERAHLGTDVLLARIPKKARLVCLILAQILMIYASWLVLDGSLTQAELNWFVTAPVTGTPVWVFYASGVVFGISSLWILLYGLYQLLRGRLPEEEDANQSHL</sequence>
<protein>
    <recommendedName>
        <fullName evidence="9">TRAP transporter small permease protein</fullName>
    </recommendedName>
</protein>
<feature type="domain" description="Tripartite ATP-independent periplasmic transporters DctQ component" evidence="10">
    <location>
        <begin position="25"/>
        <end position="154"/>
    </location>
</feature>
<dbReference type="InterPro" id="IPR055348">
    <property type="entry name" value="DctQ"/>
</dbReference>
<evidence type="ECO:0000313" key="11">
    <source>
        <dbReference type="EMBL" id="AWB33158.1"/>
    </source>
</evidence>
<evidence type="ECO:0000256" key="2">
    <source>
        <dbReference type="ARBA" id="ARBA00022448"/>
    </source>
</evidence>
<name>A0A2R4XH50_9BURK</name>
<keyword evidence="6 9" id="KW-1133">Transmembrane helix</keyword>
<dbReference type="EMBL" id="CP028901">
    <property type="protein sequence ID" value="AWB33158.1"/>
    <property type="molecule type" value="Genomic_DNA"/>
</dbReference>
<feature type="transmembrane region" description="Helical" evidence="9">
    <location>
        <begin position="87"/>
        <end position="105"/>
    </location>
</feature>
<dbReference type="PANTHER" id="PTHR35011">
    <property type="entry name" value="2,3-DIKETO-L-GULONATE TRAP TRANSPORTER SMALL PERMEASE PROTEIN YIAM"/>
    <property type="match status" value="1"/>
</dbReference>
<keyword evidence="12" id="KW-1185">Reference proteome</keyword>
<evidence type="ECO:0000256" key="1">
    <source>
        <dbReference type="ARBA" id="ARBA00004429"/>
    </source>
</evidence>
<dbReference type="KEGG" id="boz:DBV39_04900"/>
<evidence type="ECO:0000256" key="6">
    <source>
        <dbReference type="ARBA" id="ARBA00022989"/>
    </source>
</evidence>
<comment type="similarity">
    <text evidence="8 9">Belongs to the TRAP transporter small permease family.</text>
</comment>
<gene>
    <name evidence="11" type="ORF">DBV39_04900</name>
</gene>
<evidence type="ECO:0000313" key="12">
    <source>
        <dbReference type="Proteomes" id="UP000244571"/>
    </source>
</evidence>
<proteinExistence type="inferred from homology"/>
<evidence type="ECO:0000256" key="4">
    <source>
        <dbReference type="ARBA" id="ARBA00022519"/>
    </source>
</evidence>
<dbReference type="GO" id="GO:0005886">
    <property type="term" value="C:plasma membrane"/>
    <property type="evidence" value="ECO:0007669"/>
    <property type="project" value="UniProtKB-SubCell"/>
</dbReference>
<evidence type="ECO:0000256" key="3">
    <source>
        <dbReference type="ARBA" id="ARBA00022475"/>
    </source>
</evidence>
<comment type="subcellular location">
    <subcellularLocation>
        <location evidence="1 9">Cell inner membrane</location>
        <topology evidence="1 9">Multi-pass membrane protein</topology>
    </subcellularLocation>
</comment>
<dbReference type="InterPro" id="IPR007387">
    <property type="entry name" value="TRAP_DctQ"/>
</dbReference>
<keyword evidence="7 9" id="KW-0472">Membrane</keyword>
<feature type="transmembrane region" description="Helical" evidence="9">
    <location>
        <begin position="49"/>
        <end position="67"/>
    </location>
</feature>
<evidence type="ECO:0000256" key="9">
    <source>
        <dbReference type="RuleBase" id="RU369079"/>
    </source>
</evidence>
<feature type="transmembrane region" description="Helical" evidence="9">
    <location>
        <begin position="125"/>
        <end position="150"/>
    </location>
</feature>
<keyword evidence="2 9" id="KW-0813">Transport</keyword>
<evidence type="ECO:0000256" key="8">
    <source>
        <dbReference type="ARBA" id="ARBA00038436"/>
    </source>
</evidence>
<dbReference type="Pfam" id="PF04290">
    <property type="entry name" value="DctQ"/>
    <property type="match status" value="1"/>
</dbReference>
<dbReference type="GO" id="GO:0015740">
    <property type="term" value="P:C4-dicarboxylate transport"/>
    <property type="evidence" value="ECO:0007669"/>
    <property type="project" value="TreeGrafter"/>
</dbReference>
<accession>A0A2R4XH50</accession>
<keyword evidence="4 9" id="KW-0997">Cell inner membrane</keyword>
<dbReference type="Proteomes" id="UP000244571">
    <property type="component" value="Chromosome"/>
</dbReference>
<dbReference type="GO" id="GO:0022857">
    <property type="term" value="F:transmembrane transporter activity"/>
    <property type="evidence" value="ECO:0007669"/>
    <property type="project" value="UniProtKB-UniRule"/>
</dbReference>
<organism evidence="11 12">
    <name type="scientific">Orrella marina</name>
    <dbReference type="NCBI Taxonomy" id="2163011"/>
    <lineage>
        <taxon>Bacteria</taxon>
        <taxon>Pseudomonadati</taxon>
        <taxon>Pseudomonadota</taxon>
        <taxon>Betaproteobacteria</taxon>
        <taxon>Burkholderiales</taxon>
        <taxon>Alcaligenaceae</taxon>
        <taxon>Orrella</taxon>
    </lineage>
</organism>
<evidence type="ECO:0000259" key="10">
    <source>
        <dbReference type="Pfam" id="PF04290"/>
    </source>
</evidence>
<comment type="function">
    <text evidence="9">Part of the tripartite ATP-independent periplasmic (TRAP) transport system.</text>
</comment>
<dbReference type="PANTHER" id="PTHR35011:SF2">
    <property type="entry name" value="2,3-DIKETO-L-GULONATE TRAP TRANSPORTER SMALL PERMEASE PROTEIN YIAM"/>
    <property type="match status" value="1"/>
</dbReference>
<feature type="transmembrane region" description="Helical" evidence="9">
    <location>
        <begin position="12"/>
        <end position="37"/>
    </location>
</feature>
<keyword evidence="5 9" id="KW-0812">Transmembrane</keyword>